<evidence type="ECO:0000256" key="3">
    <source>
        <dbReference type="RuleBase" id="RU368068"/>
    </source>
</evidence>
<dbReference type="GO" id="GO:0103068">
    <property type="term" value="F:leukotriene C4 gamma-glutamyl transferase activity"/>
    <property type="evidence" value="ECO:0007669"/>
    <property type="project" value="UniProtKB-EC"/>
</dbReference>
<dbReference type="GO" id="GO:0036374">
    <property type="term" value="F:glutathione hydrolase activity"/>
    <property type="evidence" value="ECO:0007669"/>
    <property type="project" value="UniProtKB-UniRule"/>
</dbReference>
<feature type="active site" description="Nucleophile" evidence="1">
    <location>
        <position position="387"/>
    </location>
</feature>
<dbReference type="AlphaFoldDB" id="A0AA38J8E7"/>
<protein>
    <recommendedName>
        <fullName evidence="3">Glutathione hydrolase</fullName>
        <ecNumber evidence="3">2.3.2.2</ecNumber>
        <ecNumber evidence="3">3.4.19.13</ecNumber>
    </recommendedName>
    <alternativeName>
        <fullName evidence="3">Gamma-glutamyltransferase</fullName>
    </alternativeName>
    <alternativeName>
        <fullName evidence="3">Gamma-glutamyltranspeptidase</fullName>
    </alternativeName>
</protein>
<feature type="binding site" evidence="2">
    <location>
        <position position="480"/>
    </location>
    <ligand>
        <name>L-glutamate</name>
        <dbReference type="ChEBI" id="CHEBI:29985"/>
    </ligand>
</feature>
<proteinExistence type="predicted"/>
<feature type="binding site" evidence="2">
    <location>
        <begin position="405"/>
        <end position="407"/>
    </location>
    <ligand>
        <name>L-glutamate</name>
        <dbReference type="ChEBI" id="CHEBI:29985"/>
    </ligand>
</feature>
<evidence type="ECO:0000313" key="4">
    <source>
        <dbReference type="EMBL" id="KAJ3714927.1"/>
    </source>
</evidence>
<dbReference type="Gene3D" id="1.10.246.130">
    <property type="match status" value="1"/>
</dbReference>
<dbReference type="PRINTS" id="PR01210">
    <property type="entry name" value="GGTRANSPTASE"/>
</dbReference>
<reference evidence="4" key="1">
    <citation type="submission" date="2022-08" db="EMBL/GenBank/DDBJ databases">
        <authorList>
            <consortium name="DOE Joint Genome Institute"/>
            <person name="Min B."/>
            <person name="Sierra-Patev S."/>
            <person name="Naranjo-Ortiz M."/>
            <person name="Looney B."/>
            <person name="Konkel Z."/>
            <person name="Slot J.C."/>
            <person name="Sakamoto Y."/>
            <person name="Steenwyk J.L."/>
            <person name="Rokas A."/>
            <person name="Carro J."/>
            <person name="Camarero S."/>
            <person name="Ferreira P."/>
            <person name="Molpeceres G."/>
            <person name="Ruiz-duenas F.J."/>
            <person name="Serrano A."/>
            <person name="Henrissat B."/>
            <person name="Drula E."/>
            <person name="Hughes K.W."/>
            <person name="Mata J.L."/>
            <person name="Ishikawa N.K."/>
            <person name="Vargas-Isla R."/>
            <person name="Ushijima S."/>
            <person name="Smith C.A."/>
            <person name="Ahrendt S."/>
            <person name="Andreopoulos W."/>
            <person name="He G."/>
            <person name="LaButti K."/>
            <person name="Lipzen A."/>
            <person name="Ng V."/>
            <person name="Riley R."/>
            <person name="Sandor L."/>
            <person name="Barry K."/>
            <person name="Martinez A.T."/>
            <person name="Xiao Y."/>
            <person name="Gibbons J.G."/>
            <person name="Terashima K."/>
            <person name="Hibbett D.S."/>
            <person name="Grigoriev I.V."/>
        </authorList>
    </citation>
    <scope>NUCLEOTIDE SEQUENCE</scope>
    <source>
        <strain evidence="4">ET3784</strain>
    </source>
</reference>
<organism evidence="4 5">
    <name type="scientific">Lentinula guzmanii</name>
    <dbReference type="NCBI Taxonomy" id="2804957"/>
    <lineage>
        <taxon>Eukaryota</taxon>
        <taxon>Fungi</taxon>
        <taxon>Dikarya</taxon>
        <taxon>Basidiomycota</taxon>
        <taxon>Agaricomycotina</taxon>
        <taxon>Agaricomycetes</taxon>
        <taxon>Agaricomycetidae</taxon>
        <taxon>Agaricales</taxon>
        <taxon>Marasmiineae</taxon>
        <taxon>Omphalotaceae</taxon>
        <taxon>Lentinula</taxon>
    </lineage>
</organism>
<dbReference type="Gene3D" id="3.60.20.40">
    <property type="match status" value="1"/>
</dbReference>
<dbReference type="InterPro" id="IPR043138">
    <property type="entry name" value="GGT_lsub"/>
</dbReference>
<keyword evidence="3" id="KW-0012">Acyltransferase</keyword>
<evidence type="ECO:0000256" key="2">
    <source>
        <dbReference type="PIRSR" id="PIRSR600101-2"/>
    </source>
</evidence>
<dbReference type="SUPFAM" id="SSF56235">
    <property type="entry name" value="N-terminal nucleophile aminohydrolases (Ntn hydrolases)"/>
    <property type="match status" value="1"/>
</dbReference>
<evidence type="ECO:0000256" key="1">
    <source>
        <dbReference type="PIRSR" id="PIRSR600101-1"/>
    </source>
</evidence>
<comment type="function">
    <text evidence="3">Cleaves the gamma-glutamyl peptide bond of glutathione and glutathione conjugates.</text>
</comment>
<dbReference type="Pfam" id="PF01019">
    <property type="entry name" value="G_glu_transpept"/>
    <property type="match status" value="1"/>
</dbReference>
<dbReference type="PANTHER" id="PTHR11686">
    <property type="entry name" value="GAMMA GLUTAMYL TRANSPEPTIDASE"/>
    <property type="match status" value="1"/>
</dbReference>
<feature type="binding site" evidence="2">
    <location>
        <begin position="456"/>
        <end position="457"/>
    </location>
    <ligand>
        <name>L-glutamate</name>
        <dbReference type="ChEBI" id="CHEBI:29985"/>
    </ligand>
</feature>
<comment type="catalytic activity">
    <reaction evidence="3">
        <text>glutathione + H2O = L-cysteinylglycine + L-glutamate</text>
        <dbReference type="Rhea" id="RHEA:28807"/>
        <dbReference type="ChEBI" id="CHEBI:15377"/>
        <dbReference type="ChEBI" id="CHEBI:29985"/>
        <dbReference type="ChEBI" id="CHEBI:57925"/>
        <dbReference type="ChEBI" id="CHEBI:61694"/>
        <dbReference type="EC" id="3.4.19.13"/>
    </reaction>
</comment>
<dbReference type="EC" id="2.3.2.2" evidence="3"/>
<dbReference type="PANTHER" id="PTHR11686:SF62">
    <property type="entry name" value="GLUTATHIONE HYDROLASE"/>
    <property type="match status" value="1"/>
</dbReference>
<dbReference type="InterPro" id="IPR043137">
    <property type="entry name" value="GGT_ssub_C"/>
</dbReference>
<comment type="catalytic activity">
    <reaction evidence="3">
        <text>an S-substituted glutathione + H2O = an S-substituted L-cysteinylglycine + L-glutamate</text>
        <dbReference type="Rhea" id="RHEA:59468"/>
        <dbReference type="ChEBI" id="CHEBI:15377"/>
        <dbReference type="ChEBI" id="CHEBI:29985"/>
        <dbReference type="ChEBI" id="CHEBI:90779"/>
        <dbReference type="ChEBI" id="CHEBI:143103"/>
        <dbReference type="EC" id="3.4.19.13"/>
    </reaction>
</comment>
<keyword evidence="3" id="KW-0378">Hydrolase</keyword>
<dbReference type="EC" id="3.4.19.13" evidence="3"/>
<dbReference type="InterPro" id="IPR029055">
    <property type="entry name" value="Ntn_hydrolases_N"/>
</dbReference>
<dbReference type="InterPro" id="IPR000101">
    <property type="entry name" value="GGT_peptidase"/>
</dbReference>
<dbReference type="Proteomes" id="UP001176059">
    <property type="component" value="Unassembled WGS sequence"/>
</dbReference>
<comment type="caution">
    <text evidence="4">The sequence shown here is derived from an EMBL/GenBank/DDBJ whole genome shotgun (WGS) entry which is preliminary data.</text>
</comment>
<dbReference type="GO" id="GO:0005886">
    <property type="term" value="C:plasma membrane"/>
    <property type="evidence" value="ECO:0007669"/>
    <property type="project" value="TreeGrafter"/>
</dbReference>
<evidence type="ECO:0000313" key="5">
    <source>
        <dbReference type="Proteomes" id="UP001176059"/>
    </source>
</evidence>
<reference evidence="4" key="2">
    <citation type="journal article" date="2023" name="Proc. Natl. Acad. Sci. U.S.A.">
        <title>A global phylogenomic analysis of the shiitake genus Lentinula.</title>
        <authorList>
            <person name="Sierra-Patev S."/>
            <person name="Min B."/>
            <person name="Naranjo-Ortiz M."/>
            <person name="Looney B."/>
            <person name="Konkel Z."/>
            <person name="Slot J.C."/>
            <person name="Sakamoto Y."/>
            <person name="Steenwyk J.L."/>
            <person name="Rokas A."/>
            <person name="Carro J."/>
            <person name="Camarero S."/>
            <person name="Ferreira P."/>
            <person name="Molpeceres G."/>
            <person name="Ruiz-Duenas F.J."/>
            <person name="Serrano A."/>
            <person name="Henrissat B."/>
            <person name="Drula E."/>
            <person name="Hughes K.W."/>
            <person name="Mata J.L."/>
            <person name="Ishikawa N.K."/>
            <person name="Vargas-Isla R."/>
            <person name="Ushijima S."/>
            <person name="Smith C.A."/>
            <person name="Donoghue J."/>
            <person name="Ahrendt S."/>
            <person name="Andreopoulos W."/>
            <person name="He G."/>
            <person name="LaButti K."/>
            <person name="Lipzen A."/>
            <person name="Ng V."/>
            <person name="Riley R."/>
            <person name="Sandor L."/>
            <person name="Barry K."/>
            <person name="Martinez A.T."/>
            <person name="Xiao Y."/>
            <person name="Gibbons J.G."/>
            <person name="Terashima K."/>
            <person name="Grigoriev I.V."/>
            <person name="Hibbett D."/>
        </authorList>
    </citation>
    <scope>NUCLEOTIDE SEQUENCE</scope>
    <source>
        <strain evidence="4">ET3784</strain>
    </source>
</reference>
<comment type="pathway">
    <text evidence="3">Sulfur metabolism; glutathione metabolism.</text>
</comment>
<name>A0AA38J8E7_9AGAR</name>
<keyword evidence="5" id="KW-1185">Reference proteome</keyword>
<sequence length="584" mass="62968">MLTGQLGLAEWPTLFLGASIFWSVIQTATAASTVLSRETAPHGGIATEAAPCTDIGINILQQGGNAADAIIASGLCVGVISAYHSGIGGGGFMLVRFNKDDGDHDYEMIDFRETMPAAGTEYMYVNNSNPDASFLGGLSVGVPGDLRGWEMLHQRHGSQPWEDLVLPAINLARNGFEVNVDLAAALQGVDFITQDAIWAESYAPNGTVLVEGDICYRKRYANTLEKIAKYGVDAFYTGEIAVNTASTVYQSNGIMTTDDLAGYKAIVRQPRNITYRNTRIFSTVAPSSGTVVLSALKIFEGFNGNASDSDPAINLTTHRLVEATRFAYGQRTEYGDPAFTPNVTELEAYFLTEAVVNETRSKISDNQTFSVPYYNPENYQVLIDNGTSHMAVIDKDGMAISLTTTVNNFWGSYLMTADGVILNDEMGDFSSPGEINDFGFSASPANYIAGGKRPQSSISSSIAEDLETGEVLIATGSAGGSRIITATLQHLYHHIDQGLNSTLCVHHSRWHDQLDGNTYFEYKSENVGIPGYDNATVAYFREMGYNITYEDTTGSTAHVVIRQPNGTIEAANDPRKAAGAGLAY</sequence>
<comment type="catalytic activity">
    <reaction evidence="3">
        <text>an N-terminal (5-L-glutamyl)-[peptide] + an alpha-amino acid = 5-L-glutamyl amino acid + an N-terminal L-alpha-aminoacyl-[peptide]</text>
        <dbReference type="Rhea" id="RHEA:23904"/>
        <dbReference type="Rhea" id="RHEA-COMP:9780"/>
        <dbReference type="Rhea" id="RHEA-COMP:9795"/>
        <dbReference type="ChEBI" id="CHEBI:77644"/>
        <dbReference type="ChEBI" id="CHEBI:78597"/>
        <dbReference type="ChEBI" id="CHEBI:78599"/>
        <dbReference type="ChEBI" id="CHEBI:78608"/>
        <dbReference type="EC" id="2.3.2.2"/>
    </reaction>
</comment>
<dbReference type="FunFam" id="1.10.246.130:FF:000001">
    <property type="entry name" value="Gamma-glutamyltransferase 5 isoform 1"/>
    <property type="match status" value="1"/>
</dbReference>
<dbReference type="GO" id="GO:0006751">
    <property type="term" value="P:glutathione catabolic process"/>
    <property type="evidence" value="ECO:0007669"/>
    <property type="project" value="UniProtKB-UniRule"/>
</dbReference>
<keyword evidence="3" id="KW-0808">Transferase</keyword>
<feature type="binding site" evidence="2">
    <location>
        <position position="428"/>
    </location>
    <ligand>
        <name>L-glutamate</name>
        <dbReference type="ChEBI" id="CHEBI:29985"/>
    </ligand>
</feature>
<accession>A0AA38J8E7</accession>
<dbReference type="EMBL" id="JANVFO010000087">
    <property type="protein sequence ID" value="KAJ3714927.1"/>
    <property type="molecule type" value="Genomic_DNA"/>
</dbReference>
<feature type="binding site" evidence="2">
    <location>
        <position position="112"/>
    </location>
    <ligand>
        <name>L-glutamate</name>
        <dbReference type="ChEBI" id="CHEBI:29985"/>
    </ligand>
</feature>
<gene>
    <name evidence="4" type="ORF">DFJ43DRAFT_853402</name>
</gene>